<evidence type="ECO:0000259" key="8">
    <source>
        <dbReference type="PROSITE" id="PS51205"/>
    </source>
</evidence>
<keyword evidence="3" id="KW-0343">GTPase activation</keyword>
<dbReference type="GO" id="GO:0005085">
    <property type="term" value="F:guanyl-nucleotide exchange factor activity"/>
    <property type="evidence" value="ECO:0007669"/>
    <property type="project" value="InterPro"/>
</dbReference>
<evidence type="ECO:0000256" key="6">
    <source>
        <dbReference type="SAM" id="MobiDB-lite"/>
    </source>
</evidence>
<dbReference type="Pfam" id="PF02204">
    <property type="entry name" value="VPS9"/>
    <property type="match status" value="1"/>
</dbReference>
<feature type="domain" description="Ras-associating" evidence="7">
    <location>
        <begin position="349"/>
        <end position="440"/>
    </location>
</feature>
<feature type="compositionally biased region" description="Polar residues" evidence="6">
    <location>
        <begin position="47"/>
        <end position="74"/>
    </location>
</feature>
<evidence type="ECO:0000256" key="2">
    <source>
        <dbReference type="ARBA" id="ARBA00006919"/>
    </source>
</evidence>
<dbReference type="PANTHER" id="PTHR23101">
    <property type="entry name" value="RAB GDP/GTP EXCHANGE FACTOR"/>
    <property type="match status" value="1"/>
</dbReference>
<keyword evidence="5" id="KW-0727">SH2 domain</keyword>
<dbReference type="GO" id="GO:0031267">
    <property type="term" value="F:small GTPase binding"/>
    <property type="evidence" value="ECO:0007669"/>
    <property type="project" value="TreeGrafter"/>
</dbReference>
<dbReference type="SUPFAM" id="SSF109993">
    <property type="entry name" value="VPS9 domain"/>
    <property type="match status" value="1"/>
</dbReference>
<feature type="domain" description="VPS9" evidence="8">
    <location>
        <begin position="179"/>
        <end position="319"/>
    </location>
</feature>
<gene>
    <name evidence="9" type="primary">RIN2</name>
</gene>
<dbReference type="OMA" id="MSFIHIV"/>
<dbReference type="SMART" id="SM00167">
    <property type="entry name" value="VPS9"/>
    <property type="match status" value="1"/>
</dbReference>
<dbReference type="InterPro" id="IPR003123">
    <property type="entry name" value="VPS9"/>
</dbReference>
<dbReference type="GO" id="GO:0007165">
    <property type="term" value="P:signal transduction"/>
    <property type="evidence" value="ECO:0007669"/>
    <property type="project" value="InterPro"/>
</dbReference>
<dbReference type="GO" id="GO:0016192">
    <property type="term" value="P:vesicle-mediated transport"/>
    <property type="evidence" value="ECO:0007669"/>
    <property type="project" value="InterPro"/>
</dbReference>
<dbReference type="Ensembl" id="ENSGACT00000021512.2">
    <property type="protein sequence ID" value="ENSGACP00000021471.2"/>
    <property type="gene ID" value="ENSGACG00000016274.2"/>
</dbReference>
<evidence type="ECO:0000256" key="5">
    <source>
        <dbReference type="ARBA" id="ARBA00022999"/>
    </source>
</evidence>
<reference evidence="9" key="2">
    <citation type="submission" date="2025-08" db="UniProtKB">
        <authorList>
            <consortium name="Ensembl"/>
        </authorList>
    </citation>
    <scope>IDENTIFICATION</scope>
</reference>
<comment type="similarity">
    <text evidence="2">Belongs to the RIN (Ras interaction/interference) family.</text>
</comment>
<protein>
    <submittedName>
        <fullName evidence="9">Ras and Rab interactor 2</fullName>
    </submittedName>
</protein>
<evidence type="ECO:0000259" key="7">
    <source>
        <dbReference type="PROSITE" id="PS50200"/>
    </source>
</evidence>
<sequence length="446" mass="50002">MCRRYPAFCSRLDQHSPSVYGFLHVGVTLLVSLADSFASEIRELQKETVQTSPTTNEEPTNLRGSTLSRAASTCSPPPRPLWGERDSAYDSLGRRMGVLDRLSQTHREAGRILLNQPPQSGFLVRKSAALQRKVLSVLGHFPVRESKYQVLEKAMHKSVLKPLKNVIVKALQDFQVSDDGAAQQLRENLAVVKTKGPQEMGADGAVPPDPEAISKIRHKFLNMRKMYSPEKKVSLMLRVCKLIYTIMQDNSGRMFGADDFLPMLTYVLAQCDMPQLDVEIQYTMELLEPSLLQGEGGYYLTSAYGAMALIKNFQEAQSSEVLRSQVKSTLHQWHKRRTASRAAQSVDNFQDFLRVALQEVDSGCTAKTLIVHPHTTTEEVCALCAYKFNISDPDSFALFLVTTDTSQQLAPDTHPQRIKAELHGRPRTHNFHFQSLKTNDPPGLQT</sequence>
<evidence type="ECO:0000256" key="1">
    <source>
        <dbReference type="ARBA" id="ARBA00004496"/>
    </source>
</evidence>
<proteinExistence type="inferred from homology"/>
<dbReference type="Proteomes" id="UP000007635">
    <property type="component" value="Chromosome IX"/>
</dbReference>
<dbReference type="AlphaFoldDB" id="G3PV34"/>
<dbReference type="GO" id="GO:0030139">
    <property type="term" value="C:endocytic vesicle"/>
    <property type="evidence" value="ECO:0007669"/>
    <property type="project" value="TreeGrafter"/>
</dbReference>
<dbReference type="InterPro" id="IPR045046">
    <property type="entry name" value="Vps9-like"/>
</dbReference>
<evidence type="ECO:0000313" key="10">
    <source>
        <dbReference type="Proteomes" id="UP000007635"/>
    </source>
</evidence>
<keyword evidence="4" id="KW-0963">Cytoplasm</keyword>
<dbReference type="SMART" id="SM00314">
    <property type="entry name" value="RA"/>
    <property type="match status" value="1"/>
</dbReference>
<dbReference type="eggNOG" id="KOG2320">
    <property type="taxonomic scope" value="Eukaryota"/>
</dbReference>
<dbReference type="PROSITE" id="PS50200">
    <property type="entry name" value="RA"/>
    <property type="match status" value="1"/>
</dbReference>
<dbReference type="SUPFAM" id="SSF54236">
    <property type="entry name" value="Ubiquitin-like"/>
    <property type="match status" value="1"/>
</dbReference>
<dbReference type="InterPro" id="IPR029071">
    <property type="entry name" value="Ubiquitin-like_domsf"/>
</dbReference>
<dbReference type="PROSITE" id="PS51205">
    <property type="entry name" value="VPS9"/>
    <property type="match status" value="1"/>
</dbReference>
<dbReference type="PANTHER" id="PTHR23101:SF51">
    <property type="entry name" value="RAS AND RAB INTERACTOR 2"/>
    <property type="match status" value="1"/>
</dbReference>
<dbReference type="InterPro" id="IPR000159">
    <property type="entry name" value="RA_dom"/>
</dbReference>
<feature type="region of interest" description="Disordered" evidence="6">
    <location>
        <begin position="46"/>
        <end position="84"/>
    </location>
</feature>
<comment type="subcellular location">
    <subcellularLocation>
        <location evidence="1">Cytoplasm</location>
    </subcellularLocation>
</comment>
<name>G3PV34_GASAC</name>
<dbReference type="GeneTree" id="ENSGT00940000154866"/>
<dbReference type="Gene3D" id="1.20.1050.80">
    <property type="entry name" value="VPS9 domain"/>
    <property type="match status" value="1"/>
</dbReference>
<dbReference type="FunFam" id="1.20.1050.80:FF:000002">
    <property type="entry name" value="Ras and Rab interactor 2"/>
    <property type="match status" value="1"/>
</dbReference>
<dbReference type="InterPro" id="IPR037191">
    <property type="entry name" value="VPS9_dom_sf"/>
</dbReference>
<dbReference type="GO" id="GO:0005829">
    <property type="term" value="C:cytosol"/>
    <property type="evidence" value="ECO:0007669"/>
    <property type="project" value="TreeGrafter"/>
</dbReference>
<dbReference type="InParanoid" id="G3PV34"/>
<keyword evidence="10" id="KW-1185">Reference proteome</keyword>
<dbReference type="STRING" id="69293.ENSGACP00000021471"/>
<evidence type="ECO:0000256" key="3">
    <source>
        <dbReference type="ARBA" id="ARBA00022468"/>
    </source>
</evidence>
<dbReference type="Pfam" id="PF00788">
    <property type="entry name" value="RA"/>
    <property type="match status" value="1"/>
</dbReference>
<reference evidence="9 10" key="1">
    <citation type="journal article" date="2021" name="G3 (Bethesda)">
        <title>Improved contiguity of the threespine stickleback genome using long-read sequencing.</title>
        <authorList>
            <person name="Nath S."/>
            <person name="Shaw D.E."/>
            <person name="White M.A."/>
        </authorList>
    </citation>
    <scope>NUCLEOTIDE SEQUENCE [LARGE SCALE GENOMIC DNA]</scope>
    <source>
        <strain evidence="9 10">Lake Benthic</strain>
    </source>
</reference>
<reference evidence="9" key="3">
    <citation type="submission" date="2025-09" db="UniProtKB">
        <authorList>
            <consortium name="Ensembl"/>
        </authorList>
    </citation>
    <scope>IDENTIFICATION</scope>
</reference>
<dbReference type="Bgee" id="ENSGACG00000016274">
    <property type="expression patterns" value="Expressed in muscle tissue and 5 other cell types or tissues"/>
</dbReference>
<evidence type="ECO:0000256" key="4">
    <source>
        <dbReference type="ARBA" id="ARBA00022490"/>
    </source>
</evidence>
<evidence type="ECO:0000313" key="9">
    <source>
        <dbReference type="Ensembl" id="ENSGACP00000021471.2"/>
    </source>
</evidence>
<accession>G3PV34</accession>
<organism evidence="9 10">
    <name type="scientific">Gasterosteus aculeatus aculeatus</name>
    <name type="common">three-spined stickleback</name>
    <dbReference type="NCBI Taxonomy" id="481459"/>
    <lineage>
        <taxon>Eukaryota</taxon>
        <taxon>Metazoa</taxon>
        <taxon>Chordata</taxon>
        <taxon>Craniata</taxon>
        <taxon>Vertebrata</taxon>
        <taxon>Euteleostomi</taxon>
        <taxon>Actinopterygii</taxon>
        <taxon>Neopterygii</taxon>
        <taxon>Teleostei</taxon>
        <taxon>Neoteleostei</taxon>
        <taxon>Acanthomorphata</taxon>
        <taxon>Eupercaria</taxon>
        <taxon>Perciformes</taxon>
        <taxon>Cottioidei</taxon>
        <taxon>Gasterosteales</taxon>
        <taxon>Gasterosteidae</taxon>
        <taxon>Gasterosteus</taxon>
    </lineage>
</organism>
<dbReference type="GO" id="GO:0005096">
    <property type="term" value="F:GTPase activator activity"/>
    <property type="evidence" value="ECO:0007669"/>
    <property type="project" value="UniProtKB-KW"/>
</dbReference>